<accession>A0A316EIK6</accession>
<evidence type="ECO:0000313" key="2">
    <source>
        <dbReference type="EMBL" id="PWK30166.1"/>
    </source>
</evidence>
<proteinExistence type="predicted"/>
<keyword evidence="1" id="KW-0472">Membrane</keyword>
<sequence length="143" mass="14271">MTTSAAHGGGPTGSSSTADLVSQAAAQISTLVRDELALAKLELTEKGKRAGVGGGLVGGAAVLGWFGLALLVTLAVVLLDLAWPLWLAVLVVMVVVFAAAAVAALLGRQKLKDAAPALPSDAVAGVQADIRTVKNAAQKGRHA</sequence>
<evidence type="ECO:0000313" key="3">
    <source>
        <dbReference type="Proteomes" id="UP000245697"/>
    </source>
</evidence>
<feature type="transmembrane region" description="Helical" evidence="1">
    <location>
        <begin position="56"/>
        <end position="79"/>
    </location>
</feature>
<gene>
    <name evidence="2" type="ORF">BC793_14020</name>
</gene>
<dbReference type="Pfam" id="PF07332">
    <property type="entry name" value="Phage_holin_3_6"/>
    <property type="match status" value="1"/>
</dbReference>
<protein>
    <submittedName>
        <fullName evidence="2">Putative superfamily III holin-X</fullName>
    </submittedName>
</protein>
<dbReference type="EMBL" id="QGGR01000040">
    <property type="protein sequence ID" value="PWK30166.1"/>
    <property type="molecule type" value="Genomic_DNA"/>
</dbReference>
<organism evidence="2 3">
    <name type="scientific">Actinoplanes xinjiangensis</name>
    <dbReference type="NCBI Taxonomy" id="512350"/>
    <lineage>
        <taxon>Bacteria</taxon>
        <taxon>Bacillati</taxon>
        <taxon>Actinomycetota</taxon>
        <taxon>Actinomycetes</taxon>
        <taxon>Micromonosporales</taxon>
        <taxon>Micromonosporaceae</taxon>
        <taxon>Actinoplanes</taxon>
    </lineage>
</organism>
<keyword evidence="1" id="KW-0812">Transmembrane</keyword>
<reference evidence="2 3" key="1">
    <citation type="submission" date="2018-05" db="EMBL/GenBank/DDBJ databases">
        <title>Genomic Encyclopedia of Archaeal and Bacterial Type Strains, Phase II (KMG-II): from individual species to whole genera.</title>
        <authorList>
            <person name="Goeker M."/>
        </authorList>
    </citation>
    <scope>NUCLEOTIDE SEQUENCE [LARGE SCALE GENOMIC DNA]</scope>
    <source>
        <strain evidence="2 3">DSM 45184</strain>
    </source>
</reference>
<comment type="caution">
    <text evidence="2">The sequence shown here is derived from an EMBL/GenBank/DDBJ whole genome shotgun (WGS) entry which is preliminary data.</text>
</comment>
<keyword evidence="3" id="KW-1185">Reference proteome</keyword>
<feature type="transmembrane region" description="Helical" evidence="1">
    <location>
        <begin position="85"/>
        <end position="106"/>
    </location>
</feature>
<dbReference type="InterPro" id="IPR009937">
    <property type="entry name" value="Phage_holin_3_6"/>
</dbReference>
<dbReference type="Proteomes" id="UP000245697">
    <property type="component" value="Unassembled WGS sequence"/>
</dbReference>
<name>A0A316EIK6_9ACTN</name>
<dbReference type="RefSeq" id="WP_109602679.1">
    <property type="nucleotide sequence ID" value="NZ_JBFAOT010000149.1"/>
</dbReference>
<dbReference type="OrthoDB" id="3298501at2"/>
<evidence type="ECO:0000256" key="1">
    <source>
        <dbReference type="SAM" id="Phobius"/>
    </source>
</evidence>
<keyword evidence="1" id="KW-1133">Transmembrane helix</keyword>
<dbReference type="AlphaFoldDB" id="A0A316EIK6"/>